<dbReference type="HOGENOM" id="CLU_3373808_0_0_9"/>
<evidence type="ECO:0000256" key="1">
    <source>
        <dbReference type="SAM" id="Phobius"/>
    </source>
</evidence>
<name>N2BEH4_9FIRM</name>
<evidence type="ECO:0000313" key="2">
    <source>
        <dbReference type="EMBL" id="EMZ36908.1"/>
    </source>
</evidence>
<sequence>MEKDMLRIVISIVVNYIILWYVGAMFNFFSVSCE</sequence>
<keyword evidence="3" id="KW-1185">Reference proteome</keyword>
<reference evidence="2 3" key="1">
    <citation type="journal article" date="2014" name="Genome Announc.">
        <title>Draft genome sequences of the altered schaedler flora, a defined bacterial community from gnotobiotic mice.</title>
        <authorList>
            <person name="Wannemuehler M.J."/>
            <person name="Overstreet A.M."/>
            <person name="Ward D.V."/>
            <person name="Phillips G.J."/>
        </authorList>
    </citation>
    <scope>NUCLEOTIDE SEQUENCE [LARGE SCALE GENOMIC DNA]</scope>
    <source>
        <strain evidence="2 3">ASF492</strain>
    </source>
</reference>
<keyword evidence="1" id="KW-1133">Transmembrane helix</keyword>
<gene>
    <name evidence="2" type="ORF">C823_00630</name>
</gene>
<comment type="caution">
    <text evidence="2">The sequence shown here is derived from an EMBL/GenBank/DDBJ whole genome shotgun (WGS) entry which is preliminary data.</text>
</comment>
<accession>N2BEH4</accession>
<feature type="transmembrane region" description="Helical" evidence="1">
    <location>
        <begin position="6"/>
        <end position="29"/>
    </location>
</feature>
<organism evidence="2 3">
    <name type="scientific">Eubacterium plexicaudatum ASF492</name>
    <dbReference type="NCBI Taxonomy" id="1235802"/>
    <lineage>
        <taxon>Bacteria</taxon>
        <taxon>Bacillati</taxon>
        <taxon>Bacillota</taxon>
        <taxon>Clostridia</taxon>
        <taxon>Eubacteriales</taxon>
        <taxon>Eubacteriaceae</taxon>
        <taxon>Eubacterium</taxon>
    </lineage>
</organism>
<dbReference type="EMBL" id="AQFT01000020">
    <property type="protein sequence ID" value="EMZ36908.1"/>
    <property type="molecule type" value="Genomic_DNA"/>
</dbReference>
<keyword evidence="1" id="KW-0812">Transmembrane</keyword>
<dbReference type="PROSITE" id="PS51257">
    <property type="entry name" value="PROKAR_LIPOPROTEIN"/>
    <property type="match status" value="1"/>
</dbReference>
<proteinExistence type="predicted"/>
<dbReference type="AlphaFoldDB" id="N2BEH4"/>
<evidence type="ECO:0000313" key="3">
    <source>
        <dbReference type="Proteomes" id="UP000012589"/>
    </source>
</evidence>
<dbReference type="Proteomes" id="UP000012589">
    <property type="component" value="Unassembled WGS sequence"/>
</dbReference>
<keyword evidence="1" id="KW-0472">Membrane</keyword>
<protein>
    <submittedName>
        <fullName evidence="2">Uncharacterized protein</fullName>
    </submittedName>
</protein>